<sequence length="153" mass="16461">MNWRMTLGSLALITLPLATIDSPPVSEYESQGLTLIGHDGRGQRHFAVDGDAVKGPHPGAVRRIEVTVDNPERFVLRIDRLRGRVVATSSRGCPVAGLRVDGYDGKLPVRVAAHGRTTLPGRLVVTMPANTTPKCASTRFTIELETAGARIGR</sequence>
<comment type="caution">
    <text evidence="1">The sequence shown here is derived from an EMBL/GenBank/DDBJ whole genome shotgun (WGS) entry which is preliminary data.</text>
</comment>
<protein>
    <submittedName>
        <fullName evidence="1">Uncharacterized protein</fullName>
    </submittedName>
</protein>
<organism evidence="1 2">
    <name type="scientific">Paractinoplanes durhamensis</name>
    <dbReference type="NCBI Taxonomy" id="113563"/>
    <lineage>
        <taxon>Bacteria</taxon>
        <taxon>Bacillati</taxon>
        <taxon>Actinomycetota</taxon>
        <taxon>Actinomycetes</taxon>
        <taxon>Micromonosporales</taxon>
        <taxon>Micromonosporaceae</taxon>
        <taxon>Paractinoplanes</taxon>
    </lineage>
</organism>
<evidence type="ECO:0000313" key="2">
    <source>
        <dbReference type="Proteomes" id="UP000637628"/>
    </source>
</evidence>
<gene>
    <name evidence="1" type="ORF">Adu01nite_07170</name>
</gene>
<dbReference type="RefSeq" id="WP_203724768.1">
    <property type="nucleotide sequence ID" value="NZ_BAAATX010000004.1"/>
</dbReference>
<name>A0ABQ3YP91_9ACTN</name>
<reference evidence="1 2" key="1">
    <citation type="submission" date="2021-01" db="EMBL/GenBank/DDBJ databases">
        <title>Whole genome shotgun sequence of Actinoplanes durhamensis NBRC 14914.</title>
        <authorList>
            <person name="Komaki H."/>
            <person name="Tamura T."/>
        </authorList>
    </citation>
    <scope>NUCLEOTIDE SEQUENCE [LARGE SCALE GENOMIC DNA]</scope>
    <source>
        <strain evidence="1 2">NBRC 14914</strain>
    </source>
</reference>
<dbReference type="EMBL" id="BOML01000006">
    <property type="protein sequence ID" value="GID99366.1"/>
    <property type="molecule type" value="Genomic_DNA"/>
</dbReference>
<dbReference type="Proteomes" id="UP000637628">
    <property type="component" value="Unassembled WGS sequence"/>
</dbReference>
<proteinExistence type="predicted"/>
<evidence type="ECO:0000313" key="1">
    <source>
        <dbReference type="EMBL" id="GID99366.1"/>
    </source>
</evidence>
<keyword evidence="2" id="KW-1185">Reference proteome</keyword>
<accession>A0ABQ3YP91</accession>